<dbReference type="EMBL" id="HE577327">
    <property type="protein sequence ID" value="CCC97305.1"/>
    <property type="molecule type" value="Genomic_DNA"/>
</dbReference>
<keyword evidence="2" id="KW-1185">Reference proteome</keyword>
<accession>A0A9P1JPJ5</accession>
<proteinExistence type="predicted"/>
<evidence type="ECO:0000313" key="1">
    <source>
        <dbReference type="EMBL" id="CCC97305.1"/>
    </source>
</evidence>
<protein>
    <submittedName>
        <fullName evidence="1">Uncharacterized protein</fullName>
    </submittedName>
</protein>
<sequence length="37" mass="4114">MRRPDNHRRLLEPIGNIPPVAVEARDHARTEGIALAA</sequence>
<reference evidence="1 2" key="1">
    <citation type="journal article" date="2011" name="PLoS Genet.">
        <title>Azospirillum genomes reveal transition of bacteria from aquatic to terrestrial environments.</title>
        <authorList>
            <person name="Wisniewski-Dye F."/>
            <person name="Borziak K."/>
            <person name="Khalsa-Moyers G."/>
            <person name="Alexandre G."/>
            <person name="Sukharnikov L.O."/>
            <person name="Wuichet K."/>
            <person name="Hurst G.B."/>
            <person name="McDonald W.H."/>
            <person name="Robertson J.S."/>
            <person name="Barbe V."/>
            <person name="Calteau A."/>
            <person name="Rouy Z."/>
            <person name="Mangenot S."/>
            <person name="Prigent-Combaret C."/>
            <person name="Normand P."/>
            <person name="Boyer M."/>
            <person name="Siguier P."/>
            <person name="Dessaux Y."/>
            <person name="Elmerich C."/>
            <person name="Condemine G."/>
            <person name="Krishnen G."/>
            <person name="Kennedy I."/>
            <person name="Paterson A.H."/>
            <person name="Gonzalez V."/>
            <person name="Mavingui P."/>
            <person name="Zhulin I.B."/>
        </authorList>
    </citation>
    <scope>NUCLEOTIDE SEQUENCE [LARGE SCALE GENOMIC DNA]</scope>
    <source>
        <strain evidence="1 2">Sp245</strain>
    </source>
</reference>
<dbReference type="Proteomes" id="UP000007319">
    <property type="component" value="Chromosome"/>
</dbReference>
<organism evidence="1 2">
    <name type="scientific">Azospirillum baldaniorum</name>
    <dbReference type="NCBI Taxonomy" id="1064539"/>
    <lineage>
        <taxon>Bacteria</taxon>
        <taxon>Pseudomonadati</taxon>
        <taxon>Pseudomonadota</taxon>
        <taxon>Alphaproteobacteria</taxon>
        <taxon>Rhodospirillales</taxon>
        <taxon>Azospirillaceae</taxon>
        <taxon>Azospirillum</taxon>
    </lineage>
</organism>
<dbReference type="AlphaFoldDB" id="A0A9P1JPJ5"/>
<gene>
    <name evidence="1" type="ORF">AZOBR_50029</name>
</gene>
<name>A0A9P1JPJ5_9PROT</name>
<dbReference type="KEGG" id="abs:AZOBR_50029"/>
<evidence type="ECO:0000313" key="2">
    <source>
        <dbReference type="Proteomes" id="UP000007319"/>
    </source>
</evidence>